<protein>
    <submittedName>
        <fullName evidence="1">Uncharacterized protein</fullName>
    </submittedName>
</protein>
<evidence type="ECO:0000313" key="2">
    <source>
        <dbReference type="Proteomes" id="UP000622475"/>
    </source>
</evidence>
<evidence type="ECO:0000313" key="1">
    <source>
        <dbReference type="EMBL" id="MBE9661490.1"/>
    </source>
</evidence>
<dbReference type="AlphaFoldDB" id="A0A929PWL9"/>
<accession>A0A929PWL9</accession>
<organism evidence="1 2">
    <name type="scientific">Mucilaginibacter myungsuensis</name>
    <dbReference type="NCBI Taxonomy" id="649104"/>
    <lineage>
        <taxon>Bacteria</taxon>
        <taxon>Pseudomonadati</taxon>
        <taxon>Bacteroidota</taxon>
        <taxon>Sphingobacteriia</taxon>
        <taxon>Sphingobacteriales</taxon>
        <taxon>Sphingobacteriaceae</taxon>
        <taxon>Mucilaginibacter</taxon>
    </lineage>
</organism>
<reference evidence="1" key="1">
    <citation type="submission" date="2020-10" db="EMBL/GenBank/DDBJ databases">
        <title>Mucilaginibacter mali sp. nov., isolated from rhizosphere soil of apple orchard.</title>
        <authorList>
            <person name="Lee J.-S."/>
            <person name="Kim H.S."/>
            <person name="Kim J.-S."/>
        </authorList>
    </citation>
    <scope>NUCLEOTIDE SEQUENCE</scope>
    <source>
        <strain evidence="1">KCTC 22746</strain>
    </source>
</reference>
<name>A0A929PWL9_9SPHI</name>
<comment type="caution">
    <text evidence="1">The sequence shown here is derived from an EMBL/GenBank/DDBJ whole genome shotgun (WGS) entry which is preliminary data.</text>
</comment>
<gene>
    <name evidence="1" type="ORF">IRJ16_06305</name>
</gene>
<sequence length="195" mass="21349">MNGVGIVKVPVLSIAGYQEKLQVQSLRTNTTSATPGIDPKHPPVLYFFKLLNKPDSTRALLLNFLPDDPLKENSDTVWTGRLIDWSMQSDTATCQFLTKSRVTLIDRFIIGKGDQHSNVSGLKTTSVWTWLENAFVSVANAIITVINAVGYFLNVPGDYSGTIDAPPIPNWCQFLELIGVLKEGLAVVAAAVFQI</sequence>
<dbReference type="RefSeq" id="WP_194110678.1">
    <property type="nucleotide sequence ID" value="NZ_JADFFL010000002.1"/>
</dbReference>
<proteinExistence type="predicted"/>
<dbReference type="EMBL" id="JADFFL010000002">
    <property type="protein sequence ID" value="MBE9661490.1"/>
    <property type="molecule type" value="Genomic_DNA"/>
</dbReference>
<dbReference type="Proteomes" id="UP000622475">
    <property type="component" value="Unassembled WGS sequence"/>
</dbReference>
<keyword evidence="2" id="KW-1185">Reference proteome</keyword>